<dbReference type="EMBL" id="JAUYVH010000001">
    <property type="protein sequence ID" value="MDQ9169311.1"/>
    <property type="molecule type" value="Genomic_DNA"/>
</dbReference>
<dbReference type="PANTHER" id="PTHR43080">
    <property type="entry name" value="CBS DOMAIN-CONTAINING PROTEIN CBSX3, MITOCHONDRIAL"/>
    <property type="match status" value="1"/>
</dbReference>
<dbReference type="InterPro" id="IPR000644">
    <property type="entry name" value="CBS_dom"/>
</dbReference>
<feature type="compositionally biased region" description="Polar residues" evidence="3">
    <location>
        <begin position="121"/>
        <end position="136"/>
    </location>
</feature>
<feature type="region of interest" description="Disordered" evidence="3">
    <location>
        <begin position="119"/>
        <end position="153"/>
    </location>
</feature>
<keyword evidence="6" id="KW-1185">Reference proteome</keyword>
<dbReference type="Pfam" id="PF00571">
    <property type="entry name" value="CBS"/>
    <property type="match status" value="2"/>
</dbReference>
<evidence type="ECO:0000256" key="3">
    <source>
        <dbReference type="SAM" id="MobiDB-lite"/>
    </source>
</evidence>
<evidence type="ECO:0000313" key="5">
    <source>
        <dbReference type="EMBL" id="MDQ9169311.1"/>
    </source>
</evidence>
<sequence>MQAISEIMTRDVTVVSPDDTVQLAAQIMSDQNIGALPVCDGKRLVGMLTDRDITVRAVAAGKSPANIQVADVMSGDVLWCFEDQTAGEVLQQMGDQQIRRIPVVSRNMELTGVVSLGDLATRQSESTDSTLEDISSPTPPHRPSTGRQPTARP</sequence>
<feature type="domain" description="CBS" evidence="4">
    <location>
        <begin position="8"/>
        <end position="63"/>
    </location>
</feature>
<gene>
    <name evidence="5" type="ORF">Q8A64_02685</name>
</gene>
<feature type="domain" description="CBS" evidence="4">
    <location>
        <begin position="73"/>
        <end position="129"/>
    </location>
</feature>
<reference evidence="5 6" key="1">
    <citation type="submission" date="2023-08" db="EMBL/GenBank/DDBJ databases">
        <title>Oxalobacteraceae gen .nov., isolated from river sludge outside the plant.</title>
        <authorList>
            <person name="Zhao S.Y."/>
        </authorList>
    </citation>
    <scope>NUCLEOTIDE SEQUENCE [LARGE SCALE GENOMIC DNA]</scope>
    <source>
        <strain evidence="5 6">R-40</strain>
    </source>
</reference>
<dbReference type="Gene3D" id="3.10.580.10">
    <property type="entry name" value="CBS-domain"/>
    <property type="match status" value="1"/>
</dbReference>
<dbReference type="PROSITE" id="PS51371">
    <property type="entry name" value="CBS"/>
    <property type="match status" value="2"/>
</dbReference>
<proteinExistence type="predicted"/>
<evidence type="ECO:0000256" key="2">
    <source>
        <dbReference type="PROSITE-ProRule" id="PRU00703"/>
    </source>
</evidence>
<dbReference type="RefSeq" id="WP_338435181.1">
    <property type="nucleotide sequence ID" value="NZ_JAUYVH010000001.1"/>
</dbReference>
<dbReference type="SUPFAM" id="SSF54631">
    <property type="entry name" value="CBS-domain pair"/>
    <property type="match status" value="1"/>
</dbReference>
<organism evidence="5 6">
    <name type="scientific">Keguizhuia sedimenti</name>
    <dbReference type="NCBI Taxonomy" id="3064264"/>
    <lineage>
        <taxon>Bacteria</taxon>
        <taxon>Pseudomonadati</taxon>
        <taxon>Pseudomonadota</taxon>
        <taxon>Betaproteobacteria</taxon>
        <taxon>Burkholderiales</taxon>
        <taxon>Oxalobacteraceae</taxon>
        <taxon>Keguizhuia</taxon>
    </lineage>
</organism>
<accession>A0ABU1BMM9</accession>
<dbReference type="CDD" id="cd04622">
    <property type="entry name" value="CBS_pair_HRP1_like"/>
    <property type="match status" value="1"/>
</dbReference>
<dbReference type="SMART" id="SM00116">
    <property type="entry name" value="CBS"/>
    <property type="match status" value="2"/>
</dbReference>
<evidence type="ECO:0000256" key="1">
    <source>
        <dbReference type="ARBA" id="ARBA00023122"/>
    </source>
</evidence>
<dbReference type="Proteomes" id="UP001225596">
    <property type="component" value="Unassembled WGS sequence"/>
</dbReference>
<dbReference type="InterPro" id="IPR046342">
    <property type="entry name" value="CBS_dom_sf"/>
</dbReference>
<comment type="caution">
    <text evidence="5">The sequence shown here is derived from an EMBL/GenBank/DDBJ whole genome shotgun (WGS) entry which is preliminary data.</text>
</comment>
<protein>
    <submittedName>
        <fullName evidence="5">CBS domain-containing protein</fullName>
    </submittedName>
</protein>
<dbReference type="InterPro" id="IPR051257">
    <property type="entry name" value="Diverse_CBS-Domain"/>
</dbReference>
<keyword evidence="1 2" id="KW-0129">CBS domain</keyword>
<evidence type="ECO:0000313" key="6">
    <source>
        <dbReference type="Proteomes" id="UP001225596"/>
    </source>
</evidence>
<evidence type="ECO:0000259" key="4">
    <source>
        <dbReference type="PROSITE" id="PS51371"/>
    </source>
</evidence>
<dbReference type="PANTHER" id="PTHR43080:SF2">
    <property type="entry name" value="CBS DOMAIN-CONTAINING PROTEIN"/>
    <property type="match status" value="1"/>
</dbReference>
<name>A0ABU1BMM9_9BURK</name>